<keyword evidence="1" id="KW-0378">Hydrolase</keyword>
<dbReference type="Proteomes" id="UP001160390">
    <property type="component" value="Unassembled WGS sequence"/>
</dbReference>
<comment type="caution">
    <text evidence="3">The sequence shown here is derived from an EMBL/GenBank/DDBJ whole genome shotgun (WGS) entry which is preliminary data.</text>
</comment>
<proteinExistence type="inferred from homology"/>
<gene>
    <name evidence="3" type="ORF">CCHLO57077_00010183</name>
</gene>
<dbReference type="GO" id="GO:0006281">
    <property type="term" value="P:DNA repair"/>
    <property type="evidence" value="ECO:0007669"/>
    <property type="project" value="UniProtKB-KW"/>
</dbReference>
<dbReference type="GO" id="GO:0043139">
    <property type="term" value="F:5'-3' DNA helicase activity"/>
    <property type="evidence" value="ECO:0007669"/>
    <property type="project" value="UniProtKB-EC"/>
</dbReference>
<dbReference type="GO" id="GO:0016787">
    <property type="term" value="F:hydrolase activity"/>
    <property type="evidence" value="ECO:0007669"/>
    <property type="project" value="UniProtKB-KW"/>
</dbReference>
<dbReference type="Gene3D" id="3.40.50.300">
    <property type="entry name" value="P-loop containing nucleotide triphosphate hydrolases"/>
    <property type="match status" value="1"/>
</dbReference>
<dbReference type="InterPro" id="IPR051055">
    <property type="entry name" value="PIF1_helicase"/>
</dbReference>
<reference evidence="3" key="1">
    <citation type="submission" date="2023-01" db="EMBL/GenBank/DDBJ databases">
        <authorList>
            <person name="Piombo E."/>
        </authorList>
    </citation>
    <scope>NUCLEOTIDE SEQUENCE</scope>
</reference>
<evidence type="ECO:0000259" key="2">
    <source>
        <dbReference type="Pfam" id="PF05970"/>
    </source>
</evidence>
<keyword evidence="1" id="KW-0067">ATP-binding</keyword>
<keyword evidence="4" id="KW-1185">Reference proteome</keyword>
<dbReference type="InterPro" id="IPR027417">
    <property type="entry name" value="P-loop_NTPase"/>
</dbReference>
<protein>
    <recommendedName>
        <fullName evidence="1">ATP-dependent DNA helicase</fullName>
        <ecNumber evidence="1">5.6.2.3</ecNumber>
    </recommendedName>
</protein>
<dbReference type="GO" id="GO:0006310">
    <property type="term" value="P:DNA recombination"/>
    <property type="evidence" value="ECO:0007669"/>
    <property type="project" value="UniProtKB-KW"/>
</dbReference>
<sequence>MEVCHLLLNLPLQESTRTLVSVNCRHPAEQLVTELTQETTIQRTQSVYGKYLVRSHAWEELSYFEFLTRIGHNLTPWRHFPWAEPRILNYFPWYRSDPLSEDYESYCRVRLLLHHPHRLVEELKTIDGYNNYYTELPPQPEELDEGDTETTNEEWLDIARQLPVDGDEIEDVETLGSRDVDLEYDWQSHGGTYPDLHVLEYNYWEQLKAHFEGNQDESISLDLPQSLNSEQHVAYNLFVSHYQQTLAGENPPPIRVNLDGHGGTGKSFLIQAISSMLNRLSPSNQSVVARAAPTGVAANAIGGSTLHLLLLLPVSRSIANLPPLSSNVMSVLRARLRFIKYFIIDEKSMIGLRTMCFIDRRLREIHLDHQDEPFGDCNVLLLGDFSQLPPVMEKPLYFDGSLYSEVDIMGRNAYRSINRIIELVRIIRQQGPEQAAFRRALEGLRNCRPFIEHWRLLCTRAQARLTLTEVATFDETLRIFPTNQMVRQYNLEHMEKLHALASPMSWFRASGLSRASCSVPRLTIPTSVLWAAELATVAPLIVPADSPSVSFF</sequence>
<feature type="non-terminal residue" evidence="3">
    <location>
        <position position="552"/>
    </location>
</feature>
<name>A0AA35Q434_9HYPO</name>
<dbReference type="EC" id="5.6.2.3" evidence="1"/>
<dbReference type="SUPFAM" id="SSF52540">
    <property type="entry name" value="P-loop containing nucleoside triphosphate hydrolases"/>
    <property type="match status" value="2"/>
</dbReference>
<comment type="similarity">
    <text evidence="1">Belongs to the helicase family.</text>
</comment>
<dbReference type="Pfam" id="PF05970">
    <property type="entry name" value="PIF1"/>
    <property type="match status" value="1"/>
</dbReference>
<accession>A0AA35Q434</accession>
<evidence type="ECO:0000313" key="4">
    <source>
        <dbReference type="Proteomes" id="UP001160390"/>
    </source>
</evidence>
<comment type="catalytic activity">
    <reaction evidence="1">
        <text>ATP + H2O = ADP + phosphate + H(+)</text>
        <dbReference type="Rhea" id="RHEA:13065"/>
        <dbReference type="ChEBI" id="CHEBI:15377"/>
        <dbReference type="ChEBI" id="CHEBI:15378"/>
        <dbReference type="ChEBI" id="CHEBI:30616"/>
        <dbReference type="ChEBI" id="CHEBI:43474"/>
        <dbReference type="ChEBI" id="CHEBI:456216"/>
        <dbReference type="EC" id="5.6.2.3"/>
    </reaction>
</comment>
<dbReference type="InterPro" id="IPR010285">
    <property type="entry name" value="DNA_helicase_pif1-like_DEAD"/>
</dbReference>
<dbReference type="GO" id="GO:0005524">
    <property type="term" value="F:ATP binding"/>
    <property type="evidence" value="ECO:0007669"/>
    <property type="project" value="UniProtKB-KW"/>
</dbReference>
<comment type="cofactor">
    <cofactor evidence="1">
        <name>Mg(2+)</name>
        <dbReference type="ChEBI" id="CHEBI:18420"/>
    </cofactor>
</comment>
<dbReference type="PANTHER" id="PTHR47642">
    <property type="entry name" value="ATP-DEPENDENT DNA HELICASE"/>
    <property type="match status" value="1"/>
</dbReference>
<feature type="domain" description="DNA helicase Pif1-like DEAD-box helicase" evidence="2">
    <location>
        <begin position="227"/>
        <end position="431"/>
    </location>
</feature>
<dbReference type="EMBL" id="CABFNP030001042">
    <property type="protein sequence ID" value="CAI6090977.1"/>
    <property type="molecule type" value="Genomic_DNA"/>
</dbReference>
<organism evidence="3 4">
    <name type="scientific">Clonostachys chloroleuca</name>
    <dbReference type="NCBI Taxonomy" id="1926264"/>
    <lineage>
        <taxon>Eukaryota</taxon>
        <taxon>Fungi</taxon>
        <taxon>Dikarya</taxon>
        <taxon>Ascomycota</taxon>
        <taxon>Pezizomycotina</taxon>
        <taxon>Sordariomycetes</taxon>
        <taxon>Hypocreomycetidae</taxon>
        <taxon>Hypocreales</taxon>
        <taxon>Bionectriaceae</taxon>
        <taxon>Clonostachys</taxon>
    </lineage>
</organism>
<evidence type="ECO:0000313" key="3">
    <source>
        <dbReference type="EMBL" id="CAI6090977.1"/>
    </source>
</evidence>
<dbReference type="AlphaFoldDB" id="A0AA35Q434"/>
<evidence type="ECO:0000256" key="1">
    <source>
        <dbReference type="RuleBase" id="RU363044"/>
    </source>
</evidence>
<keyword evidence="1" id="KW-0234">DNA repair</keyword>
<dbReference type="GO" id="GO:0000723">
    <property type="term" value="P:telomere maintenance"/>
    <property type="evidence" value="ECO:0007669"/>
    <property type="project" value="InterPro"/>
</dbReference>
<keyword evidence="1" id="KW-0227">DNA damage</keyword>
<keyword evidence="1" id="KW-0347">Helicase</keyword>
<keyword evidence="1" id="KW-0233">DNA recombination</keyword>
<keyword evidence="1" id="KW-0547">Nucleotide-binding</keyword>